<sequence length="118" mass="13071">MTHQQQSAFTVACRECGVDAEPDSANEIVGFYRRHNRQTGHDVVLTRVDLEFEPPATDDLVTVIAGLENRYENGVPIGIVAAAMSERGFSVGETLDEIYEVRMTGALYEPRNDHLAAF</sequence>
<dbReference type="InterPro" id="IPR057409">
    <property type="entry name" value="HVO_B0008-like_N"/>
</dbReference>
<dbReference type="Proteomes" id="UP001596383">
    <property type="component" value="Unassembled WGS sequence"/>
</dbReference>
<dbReference type="InterPro" id="IPR036388">
    <property type="entry name" value="WH-like_DNA-bd_sf"/>
</dbReference>
<evidence type="ECO:0000313" key="4">
    <source>
        <dbReference type="Proteomes" id="UP001596383"/>
    </source>
</evidence>
<dbReference type="EMBL" id="JBHSWV010000677">
    <property type="protein sequence ID" value="MFC6769103.1"/>
    <property type="molecule type" value="Genomic_DNA"/>
</dbReference>
<feature type="domain" description="HVO-B0008-like N-terminal" evidence="1">
    <location>
        <begin position="11"/>
        <end position="45"/>
    </location>
</feature>
<dbReference type="AlphaFoldDB" id="A0ABD5SVW9"/>
<evidence type="ECO:0000313" key="3">
    <source>
        <dbReference type="EMBL" id="MFC6769103.1"/>
    </source>
</evidence>
<reference evidence="3 4" key="1">
    <citation type="journal article" date="2019" name="Int. J. Syst. Evol. Microbiol.">
        <title>The Global Catalogue of Microorganisms (GCM) 10K type strain sequencing project: providing services to taxonomists for standard genome sequencing and annotation.</title>
        <authorList>
            <consortium name="The Broad Institute Genomics Platform"/>
            <consortium name="The Broad Institute Genome Sequencing Center for Infectious Disease"/>
            <person name="Wu L."/>
            <person name="Ma J."/>
        </authorList>
    </citation>
    <scope>NUCLEOTIDE SEQUENCE [LARGE SCALE GENOMIC DNA]</scope>
    <source>
        <strain evidence="3 4">LMG 29247</strain>
    </source>
</reference>
<accession>A0ABD5SVW9</accession>
<organism evidence="3 4">
    <name type="scientific">Natrinema soli</name>
    <dbReference type="NCBI Taxonomy" id="1930624"/>
    <lineage>
        <taxon>Archaea</taxon>
        <taxon>Methanobacteriati</taxon>
        <taxon>Methanobacteriota</taxon>
        <taxon>Stenosarchaea group</taxon>
        <taxon>Halobacteria</taxon>
        <taxon>Halobacteriales</taxon>
        <taxon>Natrialbaceae</taxon>
        <taxon>Natrinema</taxon>
    </lineage>
</organism>
<proteinExistence type="predicted"/>
<evidence type="ECO:0000259" key="2">
    <source>
        <dbReference type="Pfam" id="PF25215"/>
    </source>
</evidence>
<dbReference type="InterPro" id="IPR057410">
    <property type="entry name" value="HVO_B0008-like_C"/>
</dbReference>
<dbReference type="RefSeq" id="WP_273741809.1">
    <property type="nucleotide sequence ID" value="NZ_JAQIVI010000677.1"/>
</dbReference>
<comment type="caution">
    <text evidence="3">The sequence shown here is derived from an EMBL/GenBank/DDBJ whole genome shotgun (WGS) entry which is preliminary data.</text>
</comment>
<gene>
    <name evidence="3" type="ORF">ACFQE6_30015</name>
</gene>
<name>A0ABD5SVW9_9EURY</name>
<protein>
    <submittedName>
        <fullName evidence="3">Uncharacterized protein</fullName>
    </submittedName>
</protein>
<evidence type="ECO:0000259" key="1">
    <source>
        <dbReference type="Pfam" id="PF25214"/>
    </source>
</evidence>
<keyword evidence="4" id="KW-1185">Reference proteome</keyword>
<dbReference type="Pfam" id="PF25214">
    <property type="entry name" value="HVO_B0008_N"/>
    <property type="match status" value="1"/>
</dbReference>
<dbReference type="Pfam" id="PF25215">
    <property type="entry name" value="HVO_B0008_C"/>
    <property type="match status" value="1"/>
</dbReference>
<dbReference type="Gene3D" id="1.10.10.10">
    <property type="entry name" value="Winged helix-like DNA-binding domain superfamily/Winged helix DNA-binding domain"/>
    <property type="match status" value="1"/>
</dbReference>
<feature type="domain" description="HVO-B0008-like C-terminal" evidence="2">
    <location>
        <begin position="66"/>
        <end position="115"/>
    </location>
</feature>